<evidence type="ECO:0000313" key="6">
    <source>
        <dbReference type="Proteomes" id="UP000253816"/>
    </source>
</evidence>
<keyword evidence="3 5" id="KW-0067">ATP-binding</keyword>
<dbReference type="PROSITE" id="PS00211">
    <property type="entry name" value="ABC_TRANSPORTER_1"/>
    <property type="match status" value="1"/>
</dbReference>
<feature type="domain" description="ABC transporter" evidence="4">
    <location>
        <begin position="5"/>
        <end position="246"/>
    </location>
</feature>
<comment type="caution">
    <text evidence="5">The sequence shown here is derived from an EMBL/GenBank/DDBJ whole genome shotgun (WGS) entry which is preliminary data.</text>
</comment>
<gene>
    <name evidence="5" type="ORF">HAT2_00249</name>
</gene>
<keyword evidence="6" id="KW-1185">Reference proteome</keyword>
<dbReference type="InterPro" id="IPR017871">
    <property type="entry name" value="ABC_transporter-like_CS"/>
</dbReference>
<evidence type="ECO:0000256" key="3">
    <source>
        <dbReference type="ARBA" id="ARBA00022840"/>
    </source>
</evidence>
<evidence type="ECO:0000259" key="4">
    <source>
        <dbReference type="PROSITE" id="PS50893"/>
    </source>
</evidence>
<name>A0A369KCK2_9BACT</name>
<dbReference type="Pfam" id="PF00005">
    <property type="entry name" value="ABC_tran"/>
    <property type="match status" value="1"/>
</dbReference>
<dbReference type="PROSITE" id="PS50893">
    <property type="entry name" value="ABC_TRANSPORTER_2"/>
    <property type="match status" value="1"/>
</dbReference>
<evidence type="ECO:0000313" key="5">
    <source>
        <dbReference type="EMBL" id="RDB31638.1"/>
    </source>
</evidence>
<dbReference type="GO" id="GO:0005524">
    <property type="term" value="F:ATP binding"/>
    <property type="evidence" value="ECO:0007669"/>
    <property type="project" value="UniProtKB-KW"/>
</dbReference>
<reference evidence="5 6" key="1">
    <citation type="submission" date="2018-07" db="EMBL/GenBank/DDBJ databases">
        <title>Comparative genomics of the Candidatus Parilichlamydiaceae reveals evidence of convergent evolution and genome reduction in the phylum Chlamydiae.</title>
        <authorList>
            <person name="Taylor-Brown A."/>
            <person name="Polkinghorne A."/>
        </authorList>
    </citation>
    <scope>NUCLEOTIDE SEQUENCE [LARGE SCALE GENOMIC DNA]</scope>
    <source>
        <strain evidence="5 6">Hat2</strain>
    </source>
</reference>
<dbReference type="GO" id="GO:0016887">
    <property type="term" value="F:ATP hydrolysis activity"/>
    <property type="evidence" value="ECO:0007669"/>
    <property type="project" value="InterPro"/>
</dbReference>
<accession>A0A369KCK2</accession>
<dbReference type="InterPro" id="IPR027417">
    <property type="entry name" value="P-loop_NTPase"/>
</dbReference>
<dbReference type="AlphaFoldDB" id="A0A369KCK2"/>
<dbReference type="SUPFAM" id="SSF52540">
    <property type="entry name" value="P-loop containing nucleoside triphosphate hydrolases"/>
    <property type="match status" value="1"/>
</dbReference>
<dbReference type="RefSeq" id="WP_114544213.1">
    <property type="nucleotide sequence ID" value="NZ_QQBG01000010.1"/>
</dbReference>
<dbReference type="PANTHER" id="PTHR43023:SF6">
    <property type="entry name" value="INTERMEMBRANE PHOSPHOLIPID TRANSPORT SYSTEM ATP-BINDING PROTEIN MLAF"/>
    <property type="match status" value="1"/>
</dbReference>
<proteinExistence type="predicted"/>
<dbReference type="Proteomes" id="UP000253816">
    <property type="component" value="Unassembled WGS sequence"/>
</dbReference>
<protein>
    <submittedName>
        <fullName evidence="5">Methionine ABC transporter ATP-binding protein</fullName>
    </submittedName>
</protein>
<dbReference type="InterPro" id="IPR003439">
    <property type="entry name" value="ABC_transporter-like_ATP-bd"/>
</dbReference>
<dbReference type="Gene3D" id="3.40.50.300">
    <property type="entry name" value="P-loop containing nucleotide triphosphate hydrolases"/>
    <property type="match status" value="1"/>
</dbReference>
<keyword evidence="2" id="KW-0547">Nucleotide-binding</keyword>
<dbReference type="OrthoDB" id="9772862at2"/>
<evidence type="ECO:0000256" key="2">
    <source>
        <dbReference type="ARBA" id="ARBA00022741"/>
    </source>
</evidence>
<evidence type="ECO:0000256" key="1">
    <source>
        <dbReference type="ARBA" id="ARBA00022448"/>
    </source>
</evidence>
<dbReference type="InterPro" id="IPR003593">
    <property type="entry name" value="AAA+_ATPase"/>
</dbReference>
<dbReference type="PANTHER" id="PTHR43023">
    <property type="entry name" value="PROTEIN TRIGALACTOSYLDIACYLGLYCEROL 3, CHLOROPLASTIC"/>
    <property type="match status" value="1"/>
</dbReference>
<dbReference type="SMART" id="SM00382">
    <property type="entry name" value="AAA"/>
    <property type="match status" value="1"/>
</dbReference>
<sequence>MTSCIDLENIHKRYGEHQVLNGLSLGVSRGETVVIMGRSGEGKSVLLKHILGLERPDQGNINLFGVDIWKCSKLERAHCLRHIGMLFQNSALFDSMSVWENVAFPLTVRNYQGIQSPRESKSGDRIAWALKRVGMLHAADKLPWELSGGMRKRAALARVIVYHPTVILYDEPTTGLDPITAMQINELILDVQREFCATSVVVTHDLNSAATIGNRIGFHENGQVQILLERDQFFKCELPSVQNFLNNSCPPIIKQTFGF</sequence>
<organism evidence="5 6">
    <name type="scientific">Candidatus Similichlamydia laticola</name>
    <dbReference type="NCBI Taxonomy" id="2170265"/>
    <lineage>
        <taxon>Bacteria</taxon>
        <taxon>Pseudomonadati</taxon>
        <taxon>Chlamydiota</taxon>
        <taxon>Chlamydiia</taxon>
        <taxon>Parachlamydiales</taxon>
        <taxon>Candidatus Parilichlamydiaceae</taxon>
        <taxon>Candidatus Similichlamydia</taxon>
    </lineage>
</organism>
<keyword evidence="1" id="KW-0813">Transport</keyword>
<dbReference type="EMBL" id="QQBG01000010">
    <property type="protein sequence ID" value="RDB31638.1"/>
    <property type="molecule type" value="Genomic_DNA"/>
</dbReference>